<feature type="coiled-coil region" evidence="1">
    <location>
        <begin position="155"/>
        <end position="242"/>
    </location>
</feature>
<keyword evidence="3" id="KW-1185">Reference proteome</keyword>
<feature type="non-terminal residue" evidence="2">
    <location>
        <position position="313"/>
    </location>
</feature>
<protein>
    <submittedName>
        <fullName evidence="2">Uncharacterized protein</fullName>
    </submittedName>
</protein>
<keyword evidence="1" id="KW-0175">Coiled coil</keyword>
<gene>
    <name evidence="2" type="ORF">RFI_28794</name>
</gene>
<organism evidence="2 3">
    <name type="scientific">Reticulomyxa filosa</name>
    <dbReference type="NCBI Taxonomy" id="46433"/>
    <lineage>
        <taxon>Eukaryota</taxon>
        <taxon>Sar</taxon>
        <taxon>Rhizaria</taxon>
        <taxon>Retaria</taxon>
        <taxon>Foraminifera</taxon>
        <taxon>Monothalamids</taxon>
        <taxon>Reticulomyxidae</taxon>
        <taxon>Reticulomyxa</taxon>
    </lineage>
</organism>
<accession>X6M550</accession>
<sequence length="313" mass="36912">MNKKHPSQYVLNDAQVAQKGIDFWENHNKHSSVNEEWWKMQLAERQKLKKKQKHISQQSLYISGDHNKMDTIAALSGTTAIQIDQIDDSHYDDIEPSVIIHGVAHTPSTTNIRHNYVFDSEEPTLENKKINDKDKDKDNTTTFLGYAPTGFQLEYQKLLEDYREANDLLLQSEQDKEIRLKELKEKQEKLRELENKIDKIEKELIITKQESEERLNTLNKSISQNETIKQQLENELTKTLREVITKEISNDLLKQQQISNDLIQSQWNQQLQNLEKQWNLAKQTDLQIQSQLLTNQFQSQIDQFRIQDKEKDD</sequence>
<reference evidence="2 3" key="1">
    <citation type="journal article" date="2013" name="Curr. Biol.">
        <title>The Genome of the Foraminiferan Reticulomyxa filosa.</title>
        <authorList>
            <person name="Glockner G."/>
            <person name="Hulsmann N."/>
            <person name="Schleicher M."/>
            <person name="Noegel A.A."/>
            <person name="Eichinger L."/>
            <person name="Gallinger C."/>
            <person name="Pawlowski J."/>
            <person name="Sierra R."/>
            <person name="Euteneuer U."/>
            <person name="Pillet L."/>
            <person name="Moustafa A."/>
            <person name="Platzer M."/>
            <person name="Groth M."/>
            <person name="Szafranski K."/>
            <person name="Schliwa M."/>
        </authorList>
    </citation>
    <scope>NUCLEOTIDE SEQUENCE [LARGE SCALE GENOMIC DNA]</scope>
</reference>
<dbReference type="EMBL" id="ASPP01024873">
    <property type="protein sequence ID" value="ETO08592.1"/>
    <property type="molecule type" value="Genomic_DNA"/>
</dbReference>
<comment type="caution">
    <text evidence="2">The sequence shown here is derived from an EMBL/GenBank/DDBJ whole genome shotgun (WGS) entry which is preliminary data.</text>
</comment>
<evidence type="ECO:0000256" key="1">
    <source>
        <dbReference type="SAM" id="Coils"/>
    </source>
</evidence>
<dbReference type="Proteomes" id="UP000023152">
    <property type="component" value="Unassembled WGS sequence"/>
</dbReference>
<proteinExistence type="predicted"/>
<evidence type="ECO:0000313" key="2">
    <source>
        <dbReference type="EMBL" id="ETO08592.1"/>
    </source>
</evidence>
<dbReference type="AlphaFoldDB" id="X6M550"/>
<evidence type="ECO:0000313" key="3">
    <source>
        <dbReference type="Proteomes" id="UP000023152"/>
    </source>
</evidence>
<name>X6M550_RETFI</name>